<dbReference type="RefSeq" id="WP_094069346.1">
    <property type="nucleotide sequence ID" value="NZ_CP046044.1"/>
</dbReference>
<reference evidence="2" key="4">
    <citation type="submission" date="2021-03" db="EMBL/GenBank/DDBJ databases">
        <authorList>
            <person name="Ma J."/>
        </authorList>
    </citation>
    <scope>NUCLEOTIDE SEQUENCE</scope>
    <source>
        <strain evidence="2">GX5</strain>
        <plasmid evidence="2">pGX5</plasmid>
    </source>
</reference>
<dbReference type="EMBL" id="CP071769">
    <property type="protein sequence ID" value="QTD60482.1"/>
    <property type="molecule type" value="Genomic_DNA"/>
</dbReference>
<evidence type="ECO:0000313" key="1">
    <source>
        <dbReference type="EMBL" id="QGM26295.1"/>
    </source>
</evidence>
<keyword evidence="1" id="KW-0614">Plasmid</keyword>
<reference evidence="3" key="1">
    <citation type="submission" date="2019-11" db="EMBL/GenBank/DDBJ databases">
        <title>Escherichia coli 1916D6.</title>
        <authorList>
            <person name="Yao H."/>
            <person name="Du X."/>
            <person name="Yu R."/>
            <person name="Li A."/>
        </authorList>
    </citation>
    <scope>NUCLEOTIDE SEQUENCE [LARGE SCALE GENOMIC DNA]</scope>
    <source>
        <strain evidence="3">19110F47</strain>
        <plasmid evidence="3">p19110f47-2</plasmid>
    </source>
</reference>
<dbReference type="AlphaFoldDB" id="A0AAP9KIF2"/>
<keyword evidence="4" id="KW-1185">Reference proteome</keyword>
<dbReference type="Proteomes" id="UP000405075">
    <property type="component" value="Plasmid p19110F47-2"/>
</dbReference>
<accession>A0AAP9KIF2</accession>
<evidence type="ECO:0000313" key="3">
    <source>
        <dbReference type="Proteomes" id="UP000405075"/>
    </source>
</evidence>
<geneLocation type="plasmid" evidence="1">
    <name>p19110F47-2</name>
</geneLocation>
<sequence>MCRGTRKQVTSECSFNFDNPKIIFKRDLSKLALNTHPDFAGIHHCYHMAFRALRLTSHFRLASNKLNVWSIAGISNFWIADNFDLYLHHMKLPPSPQELHVYTFPPDANLQQQLKHYASFEFLSFLQANTFDIHNLNPQHLQQAINRYISTEVLLDFNRLHSFKAHKTLSLEGLGKLLNFSHTQLHNRNRKIHARRQHLLDEVSKQSKVVDHYLNQNDFSPNPTDFWNCSYARK</sequence>
<dbReference type="EMBL" id="CP046044">
    <property type="protein sequence ID" value="QGM26295.1"/>
    <property type="molecule type" value="Genomic_DNA"/>
</dbReference>
<protein>
    <submittedName>
        <fullName evidence="1">Uncharacterized protein</fullName>
    </submittedName>
</protein>
<geneLocation type="plasmid" evidence="3">
    <name>p19110f47-2</name>
</geneLocation>
<geneLocation type="plasmid" evidence="2 4">
    <name>pGX5</name>
</geneLocation>
<reference evidence="2 4" key="3">
    <citation type="journal article" date="2020" name="Front. Cell. Infect. Microbiol.">
        <title>Characterization of Three Porcine Acinetobacter towneri Strains Co-Harboring tet(X3) and bla OXA-58.</title>
        <authorList>
            <person name="Ma J."/>
            <person name="Wang J."/>
            <person name="Feng J."/>
            <person name="Liu Y."/>
            <person name="Yang B."/>
            <person name="Li R."/>
            <person name="Bai L."/>
            <person name="He T."/>
            <person name="Wang X."/>
            <person name="Yang Z."/>
        </authorList>
    </citation>
    <scope>NUCLEOTIDE SEQUENCE [LARGE SCALE GENOMIC DNA]</scope>
    <source>
        <strain evidence="2 4">GX5</strain>
    </source>
</reference>
<organism evidence="1 3">
    <name type="scientific">Acinetobacter towneri</name>
    <dbReference type="NCBI Taxonomy" id="202956"/>
    <lineage>
        <taxon>Bacteria</taxon>
        <taxon>Pseudomonadati</taxon>
        <taxon>Pseudomonadota</taxon>
        <taxon>Gammaproteobacteria</taxon>
        <taxon>Moraxellales</taxon>
        <taxon>Moraxellaceae</taxon>
        <taxon>Acinetobacter</taxon>
    </lineage>
</organism>
<evidence type="ECO:0000313" key="2">
    <source>
        <dbReference type="EMBL" id="QTD60482.1"/>
    </source>
</evidence>
<name>A0AAP9KIF2_9GAMM</name>
<evidence type="ECO:0000313" key="4">
    <source>
        <dbReference type="Proteomes" id="UP000663954"/>
    </source>
</evidence>
<reference evidence="1" key="2">
    <citation type="submission" date="2019-11" db="EMBL/GenBank/DDBJ databases">
        <authorList>
            <person name="Yao H."/>
            <person name="Du X."/>
            <person name="Yu R."/>
            <person name="Li A."/>
        </authorList>
    </citation>
    <scope>NUCLEOTIDE SEQUENCE</scope>
    <source>
        <strain evidence="1">19110F47</strain>
        <plasmid evidence="1">p19110F47-2</plasmid>
    </source>
</reference>
<dbReference type="GeneID" id="64223879"/>
<dbReference type="Proteomes" id="UP000663954">
    <property type="component" value="Plasmid pGX5"/>
</dbReference>
<gene>
    <name evidence="1" type="ORF">GJD93_00540</name>
    <name evidence="2" type="ORF">J4G45_00450</name>
</gene>
<proteinExistence type="predicted"/>